<dbReference type="InterPro" id="IPR008920">
    <property type="entry name" value="TF_FadR/GntR_C"/>
</dbReference>
<dbReference type="InterPro" id="IPR036388">
    <property type="entry name" value="WH-like_DNA-bd_sf"/>
</dbReference>
<dbReference type="PANTHER" id="PTHR43537:SF39">
    <property type="entry name" value="HTH-TYPE TRANSCRIPTIONAL REGULATOR MCBR"/>
    <property type="match status" value="1"/>
</dbReference>
<evidence type="ECO:0000313" key="6">
    <source>
        <dbReference type="Proteomes" id="UP000196880"/>
    </source>
</evidence>
<dbReference type="SUPFAM" id="SSF46785">
    <property type="entry name" value="Winged helix' DNA-binding domain"/>
    <property type="match status" value="1"/>
</dbReference>
<dbReference type="GO" id="GO:0003700">
    <property type="term" value="F:DNA-binding transcription factor activity"/>
    <property type="evidence" value="ECO:0007669"/>
    <property type="project" value="InterPro"/>
</dbReference>
<keyword evidence="6" id="KW-1185">Reference proteome</keyword>
<comment type="caution">
    <text evidence="5">The sequence shown here is derived from an EMBL/GenBank/DDBJ whole genome shotgun (WGS) entry which is preliminary data.</text>
</comment>
<evidence type="ECO:0000259" key="4">
    <source>
        <dbReference type="PROSITE" id="PS50949"/>
    </source>
</evidence>
<dbReference type="EMBL" id="NAIA01000003">
    <property type="protein sequence ID" value="OWF65209.1"/>
    <property type="molecule type" value="Genomic_DNA"/>
</dbReference>
<gene>
    <name evidence="5" type="ORF">B6A14_05210</name>
</gene>
<dbReference type="SUPFAM" id="SSF48008">
    <property type="entry name" value="GntR ligand-binding domain-like"/>
    <property type="match status" value="1"/>
</dbReference>
<organism evidence="5 6">
    <name type="scientific">Polynucleobacter hirudinilacicola</name>
    <dbReference type="NCBI Taxonomy" id="1743166"/>
    <lineage>
        <taxon>Bacteria</taxon>
        <taxon>Pseudomonadati</taxon>
        <taxon>Pseudomonadota</taxon>
        <taxon>Betaproteobacteria</taxon>
        <taxon>Burkholderiales</taxon>
        <taxon>Burkholderiaceae</taxon>
        <taxon>Polynucleobacter</taxon>
    </lineage>
</organism>
<dbReference type="Gene3D" id="1.10.10.10">
    <property type="entry name" value="Winged helix-like DNA-binding domain superfamily/Winged helix DNA-binding domain"/>
    <property type="match status" value="1"/>
</dbReference>
<dbReference type="Pfam" id="PF00392">
    <property type="entry name" value="GntR"/>
    <property type="match status" value="1"/>
</dbReference>
<dbReference type="OrthoDB" id="7003764at2"/>
<keyword evidence="1" id="KW-0805">Transcription regulation</keyword>
<dbReference type="Pfam" id="PF07729">
    <property type="entry name" value="FCD"/>
    <property type="match status" value="1"/>
</dbReference>
<dbReference type="Proteomes" id="UP000196880">
    <property type="component" value="Unassembled WGS sequence"/>
</dbReference>
<accession>A0A210RW23</accession>
<evidence type="ECO:0000256" key="2">
    <source>
        <dbReference type="ARBA" id="ARBA00023125"/>
    </source>
</evidence>
<dbReference type="PROSITE" id="PS50949">
    <property type="entry name" value="HTH_GNTR"/>
    <property type="match status" value="1"/>
</dbReference>
<keyword evidence="2" id="KW-0238">DNA-binding</keyword>
<dbReference type="SMART" id="SM00895">
    <property type="entry name" value="FCD"/>
    <property type="match status" value="1"/>
</dbReference>
<reference evidence="5 6" key="1">
    <citation type="submission" date="2017-03" db="EMBL/GenBank/DDBJ databases">
        <title>New species Polynucleobacter sp. MWH-EgelM1-30-B4.</title>
        <authorList>
            <person name="Hahn M.W."/>
        </authorList>
    </citation>
    <scope>NUCLEOTIDE SEQUENCE [LARGE SCALE GENOMIC DNA]</scope>
    <source>
        <strain evidence="5 6">MWH-EgelM1-30-B4</strain>
    </source>
</reference>
<evidence type="ECO:0000256" key="3">
    <source>
        <dbReference type="ARBA" id="ARBA00023163"/>
    </source>
</evidence>
<dbReference type="PANTHER" id="PTHR43537">
    <property type="entry name" value="TRANSCRIPTIONAL REGULATOR, GNTR FAMILY"/>
    <property type="match status" value="1"/>
</dbReference>
<dbReference type="InterPro" id="IPR036390">
    <property type="entry name" value="WH_DNA-bd_sf"/>
</dbReference>
<dbReference type="AlphaFoldDB" id="A0A210RW23"/>
<dbReference type="InterPro" id="IPR011711">
    <property type="entry name" value="GntR_C"/>
</dbReference>
<dbReference type="GO" id="GO:0003677">
    <property type="term" value="F:DNA binding"/>
    <property type="evidence" value="ECO:0007669"/>
    <property type="project" value="UniProtKB-KW"/>
</dbReference>
<protein>
    <recommendedName>
        <fullName evidence="4">HTH gntR-type domain-containing protein</fullName>
    </recommendedName>
</protein>
<keyword evidence="3" id="KW-0804">Transcription</keyword>
<dbReference type="RefSeq" id="WP_087909406.1">
    <property type="nucleotide sequence ID" value="NZ_NAIA01000003.1"/>
</dbReference>
<evidence type="ECO:0000313" key="5">
    <source>
        <dbReference type="EMBL" id="OWF65209.1"/>
    </source>
</evidence>
<name>A0A210RW23_9BURK</name>
<evidence type="ECO:0000256" key="1">
    <source>
        <dbReference type="ARBA" id="ARBA00023015"/>
    </source>
</evidence>
<dbReference type="Gene3D" id="1.20.120.530">
    <property type="entry name" value="GntR ligand-binding domain-like"/>
    <property type="match status" value="1"/>
</dbReference>
<sequence length="226" mass="24348">MPSVSKSGLKLINKDTLWDKAYFSLKSALLAGKFVPGERIILRKVAQDLGISLTPVRDAINRLAAENVLERGGVGQGGGASVPLLNANEFDQLMSIRSSLEPLAAEAAAKNASRAEIVEISKMLNRMKDLAETGNLASYLDAHYQFHFGIYKLANQAILLQAIEGAWLRCGPTLNLALPAYNPGQKRHKHHLAALNALKKGDGVGVAQAIRADIDSARLDICNLLD</sequence>
<proteinExistence type="predicted"/>
<feature type="domain" description="HTH gntR-type" evidence="4">
    <location>
        <begin position="15"/>
        <end position="85"/>
    </location>
</feature>
<dbReference type="SMART" id="SM00345">
    <property type="entry name" value="HTH_GNTR"/>
    <property type="match status" value="1"/>
</dbReference>
<dbReference type="InterPro" id="IPR000524">
    <property type="entry name" value="Tscrpt_reg_HTH_GntR"/>
</dbReference>